<dbReference type="PROSITE" id="PS51459">
    <property type="entry name" value="FIDO"/>
    <property type="match status" value="1"/>
</dbReference>
<dbReference type="Proteomes" id="UP001595783">
    <property type="component" value="Unassembled WGS sequence"/>
</dbReference>
<dbReference type="InterPro" id="IPR003812">
    <property type="entry name" value="Fido"/>
</dbReference>
<feature type="domain" description="Fido" evidence="1">
    <location>
        <begin position="4"/>
        <end position="128"/>
    </location>
</feature>
<proteinExistence type="predicted"/>
<dbReference type="InterPro" id="IPR036597">
    <property type="entry name" value="Fido-like_dom_sf"/>
</dbReference>
<dbReference type="RefSeq" id="WP_104751692.1">
    <property type="nucleotide sequence ID" value="NZ_FZMF01000004.1"/>
</dbReference>
<dbReference type="EMBL" id="JBHRZO010000005">
    <property type="protein sequence ID" value="MFC3847154.1"/>
    <property type="molecule type" value="Genomic_DNA"/>
</dbReference>
<evidence type="ECO:0000313" key="2">
    <source>
        <dbReference type="EMBL" id="MFC3847154.1"/>
    </source>
</evidence>
<dbReference type="InterPro" id="IPR053737">
    <property type="entry name" value="Type_II_TA_Toxin"/>
</dbReference>
<gene>
    <name evidence="2" type="ORF">ACFOPX_01205</name>
</gene>
<organism evidence="2 3">
    <name type="scientific">Helicobacter baculiformis</name>
    <dbReference type="NCBI Taxonomy" id="427351"/>
    <lineage>
        <taxon>Bacteria</taxon>
        <taxon>Pseudomonadati</taxon>
        <taxon>Campylobacterota</taxon>
        <taxon>Epsilonproteobacteria</taxon>
        <taxon>Campylobacterales</taxon>
        <taxon>Helicobacteraceae</taxon>
        <taxon>Helicobacter</taxon>
    </lineage>
</organism>
<dbReference type="InterPro" id="IPR006440">
    <property type="entry name" value="Doc"/>
</dbReference>
<dbReference type="SUPFAM" id="SSF140931">
    <property type="entry name" value="Fic-like"/>
    <property type="match status" value="1"/>
</dbReference>
<accession>A0ABV7ZF18</accession>
<evidence type="ECO:0000259" key="1">
    <source>
        <dbReference type="PROSITE" id="PS51459"/>
    </source>
</evidence>
<protein>
    <submittedName>
        <fullName evidence="2">Type II toxin-antitoxin system death-on-curing family toxin</fullName>
    </submittedName>
</protein>
<name>A0ABV7ZF18_9HELI</name>
<dbReference type="Gene3D" id="1.20.120.1870">
    <property type="entry name" value="Fic/DOC protein, Fido domain"/>
    <property type="match status" value="1"/>
</dbReference>
<dbReference type="PANTHER" id="PTHR39426:SF1">
    <property type="entry name" value="HOMOLOGY TO DEATH-ON-CURING PROTEIN OF PHAGE P1"/>
    <property type="match status" value="1"/>
</dbReference>
<keyword evidence="3" id="KW-1185">Reference proteome</keyword>
<evidence type="ECO:0000313" key="3">
    <source>
        <dbReference type="Proteomes" id="UP001595783"/>
    </source>
</evidence>
<sequence length="153" mass="17532">MIHISIDEAVDMHDEMLELTGGLKGVNPTNLGYLESALEHIEHIKNDDHCPTFESKIAHLFFSCVKSYPFPDGNKRTAIRLCMHLFLINEGKIPDDLEEKLEKVVLDVAENKISKDELKTIFENFSVKAKQECEDKNIQNTTFPHSIITHKRL</sequence>
<comment type="caution">
    <text evidence="2">The sequence shown here is derived from an EMBL/GenBank/DDBJ whole genome shotgun (WGS) entry which is preliminary data.</text>
</comment>
<reference evidence="3" key="1">
    <citation type="journal article" date="2019" name="Int. J. Syst. Evol. Microbiol.">
        <title>The Global Catalogue of Microorganisms (GCM) 10K type strain sequencing project: providing services to taxonomists for standard genome sequencing and annotation.</title>
        <authorList>
            <consortium name="The Broad Institute Genomics Platform"/>
            <consortium name="The Broad Institute Genome Sequencing Center for Infectious Disease"/>
            <person name="Wu L."/>
            <person name="Ma J."/>
        </authorList>
    </citation>
    <scope>NUCLEOTIDE SEQUENCE [LARGE SCALE GENOMIC DNA]</scope>
    <source>
        <strain evidence="3">CCUG 53816</strain>
    </source>
</reference>
<dbReference type="NCBIfam" id="TIGR01550">
    <property type="entry name" value="DOC_P1"/>
    <property type="match status" value="1"/>
</dbReference>
<dbReference type="Pfam" id="PF02661">
    <property type="entry name" value="Fic"/>
    <property type="match status" value="1"/>
</dbReference>
<dbReference type="PANTHER" id="PTHR39426">
    <property type="entry name" value="HOMOLOGY TO DEATH-ON-CURING PROTEIN OF PHAGE P1"/>
    <property type="match status" value="1"/>
</dbReference>